<keyword evidence="1" id="KW-1133">Transmembrane helix</keyword>
<keyword evidence="1" id="KW-0472">Membrane</keyword>
<keyword evidence="1" id="KW-0812">Transmembrane</keyword>
<feature type="transmembrane region" description="Helical" evidence="1">
    <location>
        <begin position="43"/>
        <end position="68"/>
    </location>
</feature>
<sequence>MDNQKDYEALEEKQTYTILDCLETNDPQNIFVRSPSLNREVTLIYKILMMVFAIVIIECVIVFGGWGICRLTPDRGICYDDMNTLSYFIFFFTVNAGTFACVLGATLIILVFMSMMDRCRDRIVNINAELKNDDNNPTGAEVDV</sequence>
<protein>
    <submittedName>
        <fullName evidence="2">Uncharacterized protein</fullName>
    </submittedName>
</protein>
<name>A0A6C0C9D3_9ZZZZ</name>
<evidence type="ECO:0000313" key="2">
    <source>
        <dbReference type="EMBL" id="QHT00702.1"/>
    </source>
</evidence>
<evidence type="ECO:0000256" key="1">
    <source>
        <dbReference type="SAM" id="Phobius"/>
    </source>
</evidence>
<feature type="transmembrane region" description="Helical" evidence="1">
    <location>
        <begin position="88"/>
        <end position="112"/>
    </location>
</feature>
<dbReference type="EMBL" id="MN739358">
    <property type="protein sequence ID" value="QHT00702.1"/>
    <property type="molecule type" value="Genomic_DNA"/>
</dbReference>
<proteinExistence type="predicted"/>
<dbReference type="AlphaFoldDB" id="A0A6C0C9D3"/>
<reference evidence="2" key="1">
    <citation type="journal article" date="2020" name="Nature">
        <title>Giant virus diversity and host interactions through global metagenomics.</title>
        <authorList>
            <person name="Schulz F."/>
            <person name="Roux S."/>
            <person name="Paez-Espino D."/>
            <person name="Jungbluth S."/>
            <person name="Walsh D.A."/>
            <person name="Denef V.J."/>
            <person name="McMahon K.D."/>
            <person name="Konstantinidis K.T."/>
            <person name="Eloe-Fadrosh E.A."/>
            <person name="Kyrpides N.C."/>
            <person name="Woyke T."/>
        </authorList>
    </citation>
    <scope>NUCLEOTIDE SEQUENCE</scope>
    <source>
        <strain evidence="2">GVMAG-M-3300020192-26</strain>
    </source>
</reference>
<accession>A0A6C0C9D3</accession>
<organism evidence="2">
    <name type="scientific">viral metagenome</name>
    <dbReference type="NCBI Taxonomy" id="1070528"/>
    <lineage>
        <taxon>unclassified sequences</taxon>
        <taxon>metagenomes</taxon>
        <taxon>organismal metagenomes</taxon>
    </lineage>
</organism>